<proteinExistence type="predicted"/>
<evidence type="ECO:0000313" key="2">
    <source>
        <dbReference type="Proteomes" id="UP000519859"/>
    </source>
</evidence>
<comment type="caution">
    <text evidence="1">The sequence shown here is derived from an EMBL/GenBank/DDBJ whole genome shotgun (WGS) entry which is preliminary data.</text>
</comment>
<gene>
    <name evidence="1" type="ORF">FIJ20_14660</name>
</gene>
<name>A0A8S7CQQ9_ECOLX</name>
<dbReference type="Proteomes" id="UP000519859">
    <property type="component" value="Unassembled WGS sequence"/>
</dbReference>
<sequence length="98" mass="11249">MKHRKKLLFTAMTQGVKNNNRHETHPDGSIVNSPITGIPPAFYGCFRSYTINTRMIGLFTTSRTHPKCASWCTDRITRSRADGYDLIRNINPVRIRRA</sequence>
<reference evidence="1 2" key="1">
    <citation type="submission" date="2019-06" db="EMBL/GenBank/DDBJ databases">
        <authorList>
            <consortium name="NARMS: The National Antimicrobial Resistance Monitoring System"/>
        </authorList>
    </citation>
    <scope>NUCLEOTIDE SEQUENCE [LARGE SCALE GENOMIC DNA]</scope>
    <source>
        <strain evidence="1 2">FSIS11921886</strain>
    </source>
</reference>
<accession>A0A8S7CQQ9</accession>
<dbReference type="EMBL" id="AASDFP010000029">
    <property type="protein sequence ID" value="EFB2193457.1"/>
    <property type="molecule type" value="Genomic_DNA"/>
</dbReference>
<organism evidence="1 2">
    <name type="scientific">Escherichia coli</name>
    <dbReference type="NCBI Taxonomy" id="562"/>
    <lineage>
        <taxon>Bacteria</taxon>
        <taxon>Pseudomonadati</taxon>
        <taxon>Pseudomonadota</taxon>
        <taxon>Gammaproteobacteria</taxon>
        <taxon>Enterobacterales</taxon>
        <taxon>Enterobacteriaceae</taxon>
        <taxon>Escherichia</taxon>
    </lineage>
</organism>
<evidence type="ECO:0000313" key="1">
    <source>
        <dbReference type="EMBL" id="EFB2193457.1"/>
    </source>
</evidence>
<dbReference type="AlphaFoldDB" id="A0A8S7CQQ9"/>
<protein>
    <submittedName>
        <fullName evidence="1">Uncharacterized protein</fullName>
    </submittedName>
</protein>